<gene>
    <name evidence="6" type="ORF">L249_8689</name>
</gene>
<dbReference type="Proteomes" id="UP000253664">
    <property type="component" value="Unassembled WGS sequence"/>
</dbReference>
<dbReference type="Gene3D" id="3.40.50.300">
    <property type="entry name" value="P-loop containing nucleotide triphosphate hydrolases"/>
    <property type="match status" value="1"/>
</dbReference>
<dbReference type="PROSITE" id="PS50297">
    <property type="entry name" value="ANK_REP_REGION"/>
    <property type="match status" value="9"/>
</dbReference>
<feature type="repeat" description="ANK" evidence="3">
    <location>
        <begin position="977"/>
        <end position="1009"/>
    </location>
</feature>
<name>A0A367L6Z9_9HYPO</name>
<evidence type="ECO:0000256" key="2">
    <source>
        <dbReference type="ARBA" id="ARBA00023043"/>
    </source>
</evidence>
<evidence type="ECO:0000313" key="6">
    <source>
        <dbReference type="EMBL" id="RCI10206.1"/>
    </source>
</evidence>
<dbReference type="InterPro" id="IPR027417">
    <property type="entry name" value="P-loop_NTPase"/>
</dbReference>
<dbReference type="PANTHER" id="PTHR24189:SF50">
    <property type="entry name" value="ANKYRIN REPEAT AND SOCS BOX PROTEIN 2"/>
    <property type="match status" value="1"/>
</dbReference>
<reference evidence="6 7" key="1">
    <citation type="journal article" date="2015" name="BMC Genomics">
        <title>Insights from the genome of Ophiocordyceps polyrhachis-furcata to pathogenicity and host specificity in insect fungi.</title>
        <authorList>
            <person name="Wichadakul D."/>
            <person name="Kobmoo N."/>
            <person name="Ingsriswang S."/>
            <person name="Tangphatsornruang S."/>
            <person name="Chantasingh D."/>
            <person name="Luangsa-ard J.J."/>
            <person name="Eurwilaichitr L."/>
        </authorList>
    </citation>
    <scope>NUCLEOTIDE SEQUENCE [LARGE SCALE GENOMIC DNA]</scope>
    <source>
        <strain evidence="6 7">BCC 54312</strain>
    </source>
</reference>
<keyword evidence="1" id="KW-0677">Repeat</keyword>
<feature type="repeat" description="ANK" evidence="3">
    <location>
        <begin position="1082"/>
        <end position="1127"/>
    </location>
</feature>
<feature type="repeat" description="ANK" evidence="3">
    <location>
        <begin position="1161"/>
        <end position="1193"/>
    </location>
</feature>
<dbReference type="STRING" id="1330021.A0A367L6Z9"/>
<proteinExistence type="predicted"/>
<feature type="compositionally biased region" description="Basic residues" evidence="4">
    <location>
        <begin position="1"/>
        <end position="10"/>
    </location>
</feature>
<dbReference type="InterPro" id="IPR056884">
    <property type="entry name" value="NPHP3-like_N"/>
</dbReference>
<feature type="region of interest" description="Disordered" evidence="4">
    <location>
        <begin position="1"/>
        <end position="47"/>
    </location>
</feature>
<organism evidence="6 7">
    <name type="scientific">Ophiocordyceps polyrhachis-furcata BCC 54312</name>
    <dbReference type="NCBI Taxonomy" id="1330021"/>
    <lineage>
        <taxon>Eukaryota</taxon>
        <taxon>Fungi</taxon>
        <taxon>Dikarya</taxon>
        <taxon>Ascomycota</taxon>
        <taxon>Pezizomycotina</taxon>
        <taxon>Sordariomycetes</taxon>
        <taxon>Hypocreomycetidae</taxon>
        <taxon>Hypocreales</taxon>
        <taxon>Ophiocordycipitaceae</taxon>
        <taxon>Ophiocordyceps</taxon>
    </lineage>
</organism>
<dbReference type="GO" id="GO:0003824">
    <property type="term" value="F:catalytic activity"/>
    <property type="evidence" value="ECO:0007669"/>
    <property type="project" value="InterPro"/>
</dbReference>
<dbReference type="PROSITE" id="PS50088">
    <property type="entry name" value="ANK_REPEAT"/>
    <property type="match status" value="10"/>
</dbReference>
<evidence type="ECO:0000256" key="4">
    <source>
        <dbReference type="SAM" id="MobiDB-lite"/>
    </source>
</evidence>
<dbReference type="GO" id="GO:0009116">
    <property type="term" value="P:nucleoside metabolic process"/>
    <property type="evidence" value="ECO:0007669"/>
    <property type="project" value="InterPro"/>
</dbReference>
<dbReference type="SMART" id="SM00248">
    <property type="entry name" value="ANK"/>
    <property type="match status" value="10"/>
</dbReference>
<dbReference type="EMBL" id="LKCN02000013">
    <property type="protein sequence ID" value="RCI10206.1"/>
    <property type="molecule type" value="Genomic_DNA"/>
</dbReference>
<dbReference type="Pfam" id="PF12796">
    <property type="entry name" value="Ank_2"/>
    <property type="match status" value="3"/>
</dbReference>
<feature type="domain" description="Nephrocystin 3-like N-terminal" evidence="5">
    <location>
        <begin position="440"/>
        <end position="612"/>
    </location>
</feature>
<protein>
    <recommendedName>
        <fullName evidence="5">Nephrocystin 3-like N-terminal domain-containing protein</fullName>
    </recommendedName>
</protein>
<feature type="repeat" description="ANK" evidence="3">
    <location>
        <begin position="1010"/>
        <end position="1047"/>
    </location>
</feature>
<dbReference type="InterPro" id="IPR036770">
    <property type="entry name" value="Ankyrin_rpt-contain_sf"/>
</dbReference>
<dbReference type="Pfam" id="PF00023">
    <property type="entry name" value="Ank"/>
    <property type="match status" value="1"/>
</dbReference>
<dbReference type="Pfam" id="PF13637">
    <property type="entry name" value="Ank_4"/>
    <property type="match status" value="1"/>
</dbReference>
<dbReference type="SUPFAM" id="SSF53167">
    <property type="entry name" value="Purine and uridine phosphorylases"/>
    <property type="match status" value="1"/>
</dbReference>
<feature type="repeat" description="ANK" evidence="3">
    <location>
        <begin position="1227"/>
        <end position="1259"/>
    </location>
</feature>
<feature type="repeat" description="ANK" evidence="3">
    <location>
        <begin position="1049"/>
        <end position="1081"/>
    </location>
</feature>
<feature type="compositionally biased region" description="Acidic residues" evidence="4">
    <location>
        <begin position="14"/>
        <end position="29"/>
    </location>
</feature>
<dbReference type="SUPFAM" id="SSF48403">
    <property type="entry name" value="Ankyrin repeat"/>
    <property type="match status" value="2"/>
</dbReference>
<feature type="repeat" description="ANK" evidence="3">
    <location>
        <begin position="1194"/>
        <end position="1226"/>
    </location>
</feature>
<feature type="repeat" description="ANK" evidence="3">
    <location>
        <begin position="1290"/>
        <end position="1322"/>
    </location>
</feature>
<keyword evidence="2 3" id="KW-0040">ANK repeat</keyword>
<evidence type="ECO:0000256" key="3">
    <source>
        <dbReference type="PROSITE-ProRule" id="PRU00023"/>
    </source>
</evidence>
<dbReference type="Pfam" id="PF24883">
    <property type="entry name" value="NPHP3_N"/>
    <property type="match status" value="1"/>
</dbReference>
<evidence type="ECO:0000259" key="5">
    <source>
        <dbReference type="Pfam" id="PF24883"/>
    </source>
</evidence>
<dbReference type="Gene3D" id="1.25.40.20">
    <property type="entry name" value="Ankyrin repeat-containing domain"/>
    <property type="match status" value="4"/>
</dbReference>
<dbReference type="InterPro" id="IPR035994">
    <property type="entry name" value="Nucleoside_phosphorylase_sf"/>
</dbReference>
<feature type="repeat" description="ANK" evidence="3">
    <location>
        <begin position="1260"/>
        <end position="1292"/>
    </location>
</feature>
<dbReference type="PANTHER" id="PTHR24189">
    <property type="entry name" value="MYOTROPHIN"/>
    <property type="match status" value="1"/>
</dbReference>
<dbReference type="SUPFAM" id="SSF52540">
    <property type="entry name" value="P-loop containing nucleoside triphosphate hydrolases"/>
    <property type="match status" value="1"/>
</dbReference>
<dbReference type="OrthoDB" id="4927459at2759"/>
<sequence>MKPRNRRRFHRGDDDNDDDNDDDDDDDGNADGTAEPRPFQPQKRPRNLHYDPSIAWPSLALPALPPSPALPAFSRDQYTIAWICALHIELAAARSMMDVFHEYLPDEPLQIIDTNSYTLASIGHHNIVMACLPAAQFGTNNAAIVATHLRRTFPSIRLTLMVGIGGGVPSMDDVRLGDVVVGLRVMQYDAGKIVDDGKLQTTETWRHPSQSLLTAVSNLRSKHEFEPSRIPIILRHKLKTQPGFLRPSLPDHLFRASYPHQSSTPSCDDCDLDKLVPRRSRASDDPVIYYGGIGSSNQVMRSATYRDSTARRLDVRCFEMEAAGMMDILHCLPIRGICDYSDSHKSKGWQRYAAATAAAYAREFIENLAPTQTHTKSAPWPVPSGLRSLQLEKYMSVSDVPAASDPESISKVRRKLLLESLRFDQMDSRKLTIKKAYNKTCRWFLSHPSYLEWLDSEQLATHHGFLWIRGKPGTGKSTLMKFAYSRLEVETRHQLKASFFFNARGQDLEKSIAGMYRSLLLQLLEGFPDLQEVFDDPELISPDQCDCPSLHILKNLLSGALSRLGERSFTCFVDALDECDEQHVMDMVQYFEEVAEDSTENGIKLRICFSSRHYPYINVEKGIQLVLENQEDHAADLDSYVRTRLDIKVGAAAEELRSKIVEKAAGVFLWVALVVDILNTEHRQGGMALKKRLGEVPSGLSELFRDILARDKQNMEQLLLCILWILLAKRPLEPREYYHAIWSGLSLQGLADAEIPDATPSVVASCVISSSKGLAEVTKSEEPTVQFIHESIRDFLIKDKGIHDLWPDVGFDWESPGHEKLKLCSMTYIKHPSMYASVMSADVKVLLDYPFLRYASQHVLSHADAAAVAISQDDFLSQLSLSEWTTLLKTAETERYGLDPSFLYIVAEKGLPRLIRSTLKQGTRYKIQGGKHVYPLFAAFNSGIKDAVAAVLGLSTCFHNGVDVTDLPRSRKGEGFNDRTPLSWAAEHGRVELADLLLRKGELVNEVDGTGYTPLLRALNRFVMESSHDATVTLLIEKGADVNARNRITGETALQFASIFGRMAMAELLLEKGADSNARDLRKRTALHVASLGKAARPGGLDCPDPNSEAIARLLLDHGADVDAYDESGLTPLYLASSHGCAAVAKLLIERGAHVDAHDEYASTALHLASFEGHEAVAELLIRSKADLDAYDMSNRTPLAIASMEGREAVVKLLIEKGADVHACSMSGRTALHYASEKGHEATVKLLVDRGADVNAYNHSKQTALHLASMKGWKAVVKLLVDRGADVNAKGESPLYLAIVHRRGAIAKLLVENGAGVDQTIRQRALERGIALE</sequence>
<dbReference type="InterPro" id="IPR050745">
    <property type="entry name" value="Multifunctional_regulatory"/>
</dbReference>
<keyword evidence="7" id="KW-1185">Reference proteome</keyword>
<dbReference type="Gene3D" id="3.40.50.1580">
    <property type="entry name" value="Nucleoside phosphorylase domain"/>
    <property type="match status" value="1"/>
</dbReference>
<evidence type="ECO:0000256" key="1">
    <source>
        <dbReference type="ARBA" id="ARBA00022737"/>
    </source>
</evidence>
<comment type="caution">
    <text evidence="6">The sequence shown here is derived from an EMBL/GenBank/DDBJ whole genome shotgun (WGS) entry which is preliminary data.</text>
</comment>
<accession>A0A367L6Z9</accession>
<feature type="repeat" description="ANK" evidence="3">
    <location>
        <begin position="1128"/>
        <end position="1160"/>
    </location>
</feature>
<dbReference type="PRINTS" id="PR01415">
    <property type="entry name" value="ANKYRIN"/>
</dbReference>
<evidence type="ECO:0000313" key="7">
    <source>
        <dbReference type="Proteomes" id="UP000253664"/>
    </source>
</evidence>
<dbReference type="InterPro" id="IPR002110">
    <property type="entry name" value="Ankyrin_rpt"/>
</dbReference>